<name>A0A4P9VUH1_9GAMM</name>
<evidence type="ECO:0000313" key="1">
    <source>
        <dbReference type="EMBL" id="RDH46569.1"/>
    </source>
</evidence>
<evidence type="ECO:0000313" key="2">
    <source>
        <dbReference type="Proteomes" id="UP000257039"/>
    </source>
</evidence>
<keyword evidence="2" id="KW-1185">Reference proteome</keyword>
<gene>
    <name evidence="1" type="ORF">B9G39_25670</name>
</gene>
<sequence length="117" mass="12989">MITTQAYVETNHDDKTLFIDKVLNKSKTILTDIGFSCEGGVFSLDRLLTCQSNETSLLSSANSVISILPAGNKVQIRESVTELSFTGLKSNSSKQSKAIKYLYNGLKAESQWYINMR</sequence>
<dbReference type="AlphaFoldDB" id="A0A4P9VUH1"/>
<dbReference type="Proteomes" id="UP000257039">
    <property type="component" value="Unassembled WGS sequence"/>
</dbReference>
<proteinExistence type="predicted"/>
<reference evidence="1 2" key="1">
    <citation type="submission" date="2017-04" db="EMBL/GenBank/DDBJ databases">
        <title>Draft genome sequence of Zooshikella ganghwensis VG4 isolated from Red Sea sediments.</title>
        <authorList>
            <person name="Rehman Z."/>
            <person name="Alam I."/>
            <person name="Kamau A."/>
            <person name="Bajic V."/>
            <person name="Leiknes T."/>
        </authorList>
    </citation>
    <scope>NUCLEOTIDE SEQUENCE [LARGE SCALE GENOMIC DNA]</scope>
    <source>
        <strain evidence="1 2">VG4</strain>
    </source>
</reference>
<dbReference type="RefSeq" id="WP_094789296.1">
    <property type="nucleotide sequence ID" value="NZ_NDXW01000001.1"/>
</dbReference>
<organism evidence="1 2">
    <name type="scientific">Zooshikella ganghwensis</name>
    <dbReference type="NCBI Taxonomy" id="202772"/>
    <lineage>
        <taxon>Bacteria</taxon>
        <taxon>Pseudomonadati</taxon>
        <taxon>Pseudomonadota</taxon>
        <taxon>Gammaproteobacteria</taxon>
        <taxon>Oceanospirillales</taxon>
        <taxon>Zooshikellaceae</taxon>
        <taxon>Zooshikella</taxon>
    </lineage>
</organism>
<dbReference type="EMBL" id="NDXW01000001">
    <property type="protein sequence ID" value="RDH46569.1"/>
    <property type="molecule type" value="Genomic_DNA"/>
</dbReference>
<accession>A0A4P9VUH1</accession>
<protein>
    <submittedName>
        <fullName evidence="1">Uncharacterized protein</fullName>
    </submittedName>
</protein>
<comment type="caution">
    <text evidence="1">The sequence shown here is derived from an EMBL/GenBank/DDBJ whole genome shotgun (WGS) entry which is preliminary data.</text>
</comment>